<accession>D6ZAY7</accession>
<name>D6ZAY7_SEGRD</name>
<dbReference type="HOGENOM" id="CLU_959404_0_0_11"/>
<dbReference type="AlphaFoldDB" id="D6ZAY7"/>
<protein>
    <submittedName>
        <fullName evidence="1">Uncharacterized protein</fullName>
    </submittedName>
</protein>
<dbReference type="EMBL" id="CP001958">
    <property type="protein sequence ID" value="ADG96746.1"/>
    <property type="molecule type" value="Genomic_DNA"/>
</dbReference>
<proteinExistence type="predicted"/>
<dbReference type="STRING" id="640132.Srot_0259"/>
<gene>
    <name evidence="1" type="ordered locus">Srot_0259</name>
</gene>
<evidence type="ECO:0000313" key="2">
    <source>
        <dbReference type="Proteomes" id="UP000002247"/>
    </source>
</evidence>
<evidence type="ECO:0000313" key="1">
    <source>
        <dbReference type="EMBL" id="ADG96746.1"/>
    </source>
</evidence>
<dbReference type="eggNOG" id="COG0840">
    <property type="taxonomic scope" value="Bacteria"/>
</dbReference>
<reference evidence="1 2" key="1">
    <citation type="journal article" date="2010" name="Stand. Genomic Sci.">
        <title>Complete genome sequence of Segniliparus rotundus type strain (CDC 1076).</title>
        <authorList>
            <person name="Sikorski J."/>
            <person name="Lapidus A."/>
            <person name="Copeland A."/>
            <person name="Misra M."/>
            <person name="Glavina Del Rio T."/>
            <person name="Nolan M."/>
            <person name="Lucas S."/>
            <person name="Chen F."/>
            <person name="Tice H."/>
            <person name="Cheng J.F."/>
            <person name="Jando M."/>
            <person name="Schneider S."/>
            <person name="Bruce D."/>
            <person name="Goodwin L."/>
            <person name="Pitluck S."/>
            <person name="Liolios K."/>
            <person name="Mikhailova N."/>
            <person name="Pati A."/>
            <person name="Ivanova N."/>
            <person name="Mavromatis K."/>
            <person name="Chen A."/>
            <person name="Palaniappan K."/>
            <person name="Chertkov O."/>
            <person name="Land M."/>
            <person name="Hauser L."/>
            <person name="Chang Y.J."/>
            <person name="Jeffries C.D."/>
            <person name="Brettin T."/>
            <person name="Detter J.C."/>
            <person name="Han C."/>
            <person name="Rohde M."/>
            <person name="Goker M."/>
            <person name="Bristow J."/>
            <person name="Eisen J.A."/>
            <person name="Markowitz V."/>
            <person name="Hugenholtz P."/>
            <person name="Kyrpides N.C."/>
            <person name="Klenk H.P."/>
        </authorList>
    </citation>
    <scope>NUCLEOTIDE SEQUENCE [LARGE SCALE GENOMIC DNA]</scope>
    <source>
        <strain evidence="2">ATCC BAA-972 / CDC 1076 / CIP 108378 / DSM 44985 / JCM 13578</strain>
    </source>
</reference>
<dbReference type="KEGG" id="srt:Srot_0259"/>
<sequence length="290" mass="31766">MPGTLLSDAVQCKKDVQDFVTKLKALNLAQHSDKTREIDAFDGAVSDGDFFMSISKDVIDWLMKNVEQFKHVVDIITMDEKKADSIVHDWSDAFPKELAHHADDLKSLGKQIAADWGSSTIPGLNFDSTGLDTMASTFGQLQDGVSGPPGSADHPTWFVVRQTALAEILIVSGDACLAVGELINKVNDLIKKMIKKIKDGLAKLLLAVVNKILTAIAEKIPGVGWLMEGIDVIANHSDALTRLIRDITDVIKELMKYKDAVWEALKEADAIVRAGEKVFKDVGNLQSHFK</sequence>
<dbReference type="Proteomes" id="UP000002247">
    <property type="component" value="Chromosome"/>
</dbReference>
<dbReference type="RefSeq" id="WP_013137202.1">
    <property type="nucleotide sequence ID" value="NC_014168.1"/>
</dbReference>
<dbReference type="OrthoDB" id="4763534at2"/>
<keyword evidence="2" id="KW-1185">Reference proteome</keyword>
<organism evidence="1 2">
    <name type="scientific">Segniliparus rotundus (strain ATCC BAA-972 / CDC 1076 / CIP 108378 / DSM 44985 / JCM 13578)</name>
    <dbReference type="NCBI Taxonomy" id="640132"/>
    <lineage>
        <taxon>Bacteria</taxon>
        <taxon>Bacillati</taxon>
        <taxon>Actinomycetota</taxon>
        <taxon>Actinomycetes</taxon>
        <taxon>Mycobacteriales</taxon>
        <taxon>Segniliparaceae</taxon>
        <taxon>Segniliparus</taxon>
    </lineage>
</organism>